<dbReference type="EMBL" id="IACM01165541">
    <property type="protein sequence ID" value="LAB43867.1"/>
    <property type="molecule type" value="Transcribed_RNA"/>
</dbReference>
<name>A0A2D4NDT1_9SAUR</name>
<accession>A0A2D4NDT1</accession>
<keyword evidence="1" id="KW-1133">Transmembrane helix</keyword>
<evidence type="ECO:0000256" key="1">
    <source>
        <dbReference type="SAM" id="Phobius"/>
    </source>
</evidence>
<dbReference type="AlphaFoldDB" id="A0A2D4NDT1"/>
<sequence>MVEKHWATLKKLKSILEGIGNPLSFNCQENLTAWSCHKLILIQQVYISFIYVFKLGVAFSLAIQSSAKPDFSFFCSIITKHLSYCQVHFLAEQCIAEIGQIWQTDSVPTTVKKCVTSL</sequence>
<evidence type="ECO:0000313" key="2">
    <source>
        <dbReference type="EMBL" id="LAB43867.1"/>
    </source>
</evidence>
<protein>
    <submittedName>
        <fullName evidence="2">Uncharacterized protein</fullName>
    </submittedName>
</protein>
<organism evidence="2">
    <name type="scientific">Micrurus spixii</name>
    <name type="common">Amazon coral snake</name>
    <dbReference type="NCBI Taxonomy" id="129469"/>
    <lineage>
        <taxon>Eukaryota</taxon>
        <taxon>Metazoa</taxon>
        <taxon>Chordata</taxon>
        <taxon>Craniata</taxon>
        <taxon>Vertebrata</taxon>
        <taxon>Euteleostomi</taxon>
        <taxon>Lepidosauria</taxon>
        <taxon>Squamata</taxon>
        <taxon>Bifurcata</taxon>
        <taxon>Unidentata</taxon>
        <taxon>Episquamata</taxon>
        <taxon>Toxicofera</taxon>
        <taxon>Serpentes</taxon>
        <taxon>Colubroidea</taxon>
        <taxon>Elapidae</taxon>
        <taxon>Elapinae</taxon>
        <taxon>Micrurus</taxon>
    </lineage>
</organism>
<reference evidence="2" key="2">
    <citation type="submission" date="2017-11" db="EMBL/GenBank/DDBJ databases">
        <title>Coralsnake Venomics: Analyses of Venom Gland Transcriptomes and Proteomes of Six Brazilian Taxa.</title>
        <authorList>
            <person name="Aird S.D."/>
            <person name="Jorge da Silva N."/>
            <person name="Qiu L."/>
            <person name="Villar-Briones A."/>
            <person name="Aparecida-Saddi V."/>
            <person name="Campos-Telles M.P."/>
            <person name="Grau M."/>
            <person name="Mikheyev A.S."/>
        </authorList>
    </citation>
    <scope>NUCLEOTIDE SEQUENCE</scope>
    <source>
        <tissue evidence="2">Venom_gland</tissue>
    </source>
</reference>
<proteinExistence type="predicted"/>
<keyword evidence="1" id="KW-0472">Membrane</keyword>
<feature type="transmembrane region" description="Helical" evidence="1">
    <location>
        <begin position="40"/>
        <end position="63"/>
    </location>
</feature>
<reference evidence="2" key="1">
    <citation type="submission" date="2017-07" db="EMBL/GenBank/DDBJ databases">
        <authorList>
            <person name="Mikheyev A."/>
            <person name="Grau M."/>
        </authorList>
    </citation>
    <scope>NUCLEOTIDE SEQUENCE</scope>
    <source>
        <tissue evidence="2">Venom_gland</tissue>
    </source>
</reference>
<keyword evidence="1" id="KW-0812">Transmembrane</keyword>